<evidence type="ECO:0000256" key="3">
    <source>
        <dbReference type="RuleBase" id="RU000363"/>
    </source>
</evidence>
<dbReference type="Pfam" id="PF00106">
    <property type="entry name" value="adh_short"/>
    <property type="match status" value="1"/>
</dbReference>
<dbReference type="AlphaFoldDB" id="K3WB03"/>
<dbReference type="PRINTS" id="PR00080">
    <property type="entry name" value="SDRFAMILY"/>
</dbReference>
<dbReference type="InParanoid" id="K3WB03"/>
<dbReference type="HOGENOM" id="CLU_010194_2_9_1"/>
<dbReference type="VEuPathDB" id="FungiDB:PYU1_G002142"/>
<evidence type="ECO:0000313" key="4">
    <source>
        <dbReference type="EnsemblProtists" id="PYU1_T002144"/>
    </source>
</evidence>
<protein>
    <submittedName>
        <fullName evidence="4">Uncharacterized protein</fullName>
    </submittedName>
</protein>
<accession>T1NX54</accession>
<dbReference type="InterPro" id="IPR020904">
    <property type="entry name" value="Sc_DH/Rdtase_CS"/>
</dbReference>
<dbReference type="EMBL" id="GL376634">
    <property type="status" value="NOT_ANNOTATED_CDS"/>
    <property type="molecule type" value="Genomic_DNA"/>
</dbReference>
<dbReference type="PROSITE" id="PS00061">
    <property type="entry name" value="ADH_SHORT"/>
    <property type="match status" value="1"/>
</dbReference>
<dbReference type="SUPFAM" id="SSF51735">
    <property type="entry name" value="NAD(P)-binding Rossmann-fold domains"/>
    <property type="match status" value="1"/>
</dbReference>
<name>K3WB03_GLOUD</name>
<evidence type="ECO:0000313" key="5">
    <source>
        <dbReference type="Proteomes" id="UP000019132"/>
    </source>
</evidence>
<dbReference type="STRING" id="431595.K3WB03"/>
<proteinExistence type="inferred from homology"/>
<dbReference type="PRINTS" id="PR00081">
    <property type="entry name" value="GDHRDH"/>
</dbReference>
<dbReference type="EnsemblProtists" id="PYU1_T002145">
    <property type="protein sequence ID" value="PYU1_T002145"/>
    <property type="gene ID" value="PYU1_G002143"/>
</dbReference>
<keyword evidence="2" id="KW-0560">Oxidoreductase</keyword>
<reference evidence="5" key="2">
    <citation type="submission" date="2010-04" db="EMBL/GenBank/DDBJ databases">
        <authorList>
            <person name="Buell R."/>
            <person name="Hamilton J."/>
            <person name="Hostetler J."/>
        </authorList>
    </citation>
    <scope>NUCLEOTIDE SEQUENCE [LARGE SCALE GENOMIC DNA]</scope>
    <source>
        <strain evidence="5">DAOM:BR144</strain>
    </source>
</reference>
<evidence type="ECO:0000256" key="2">
    <source>
        <dbReference type="ARBA" id="ARBA00023002"/>
    </source>
</evidence>
<dbReference type="CDD" id="cd05374">
    <property type="entry name" value="17beta-HSD-like_SDR_c"/>
    <property type="match status" value="1"/>
</dbReference>
<dbReference type="OMA" id="GREWPLW"/>
<dbReference type="InterPro" id="IPR051911">
    <property type="entry name" value="SDR_oxidoreductase"/>
</dbReference>
<keyword evidence="5" id="KW-1185">Reference proteome</keyword>
<organism evidence="4 5">
    <name type="scientific">Globisporangium ultimum (strain ATCC 200006 / CBS 805.95 / DAOM BR144)</name>
    <name type="common">Pythium ultimum</name>
    <dbReference type="NCBI Taxonomy" id="431595"/>
    <lineage>
        <taxon>Eukaryota</taxon>
        <taxon>Sar</taxon>
        <taxon>Stramenopiles</taxon>
        <taxon>Oomycota</taxon>
        <taxon>Peronosporomycetes</taxon>
        <taxon>Pythiales</taxon>
        <taxon>Pythiaceae</taxon>
        <taxon>Globisporangium</taxon>
    </lineage>
</organism>
<sequence>MPALSSSSSSPSRKTWFITGCSSGIGRELVLAALAHGDNVVATARKVSTMEDLKQLGALTLTLDVTSFGEVLQKTVVQAVEVYGTIDILVNNAGYFLEGAVEECSAEEAFHQYNTNVFGVLNVCRAVLPYMRAQRSGLVAIIGSVAAWRGYAATGLYCSSKAAAASISESLRGDVAHLGIEVTVVEPGYFRTSVLTTNHAYAKQRIADLEPATLPAKKEYARNAGKEAGDPVKGAKLLVELFTKTGRGEGRTLPARLVLGKGAVGIEHAILALREQELRDWEEIVSATDFDDL</sequence>
<dbReference type="PANTHER" id="PTHR43976">
    <property type="entry name" value="SHORT CHAIN DEHYDROGENASE"/>
    <property type="match status" value="1"/>
</dbReference>
<dbReference type="InterPro" id="IPR036291">
    <property type="entry name" value="NAD(P)-bd_dom_sf"/>
</dbReference>
<accession>K3WB03</accession>
<dbReference type="GO" id="GO:0016491">
    <property type="term" value="F:oxidoreductase activity"/>
    <property type="evidence" value="ECO:0007669"/>
    <property type="project" value="UniProtKB-KW"/>
</dbReference>
<dbReference type="eggNOG" id="KOG1205">
    <property type="taxonomic scope" value="Eukaryota"/>
</dbReference>
<dbReference type="InterPro" id="IPR002347">
    <property type="entry name" value="SDR_fam"/>
</dbReference>
<dbReference type="Proteomes" id="UP000019132">
    <property type="component" value="Unassembled WGS sequence"/>
</dbReference>
<dbReference type="PANTHER" id="PTHR43976:SF16">
    <property type="entry name" value="SHORT-CHAIN DEHYDROGENASE_REDUCTASE FAMILY PROTEIN"/>
    <property type="match status" value="1"/>
</dbReference>
<comment type="similarity">
    <text evidence="1 3">Belongs to the short-chain dehydrogenases/reductases (SDR) family.</text>
</comment>
<reference evidence="5" key="1">
    <citation type="journal article" date="2010" name="Genome Biol.">
        <title>Genome sequence of the necrotrophic plant pathogen Pythium ultimum reveals original pathogenicity mechanisms and effector repertoire.</title>
        <authorList>
            <person name="Levesque C.A."/>
            <person name="Brouwer H."/>
            <person name="Cano L."/>
            <person name="Hamilton J.P."/>
            <person name="Holt C."/>
            <person name="Huitema E."/>
            <person name="Raffaele S."/>
            <person name="Robideau G.P."/>
            <person name="Thines M."/>
            <person name="Win J."/>
            <person name="Zerillo M.M."/>
            <person name="Beakes G.W."/>
            <person name="Boore J.L."/>
            <person name="Busam D."/>
            <person name="Dumas B."/>
            <person name="Ferriera S."/>
            <person name="Fuerstenberg S.I."/>
            <person name="Gachon C.M."/>
            <person name="Gaulin E."/>
            <person name="Govers F."/>
            <person name="Grenville-Briggs L."/>
            <person name="Horner N."/>
            <person name="Hostetler J."/>
            <person name="Jiang R.H."/>
            <person name="Johnson J."/>
            <person name="Krajaejun T."/>
            <person name="Lin H."/>
            <person name="Meijer H.J."/>
            <person name="Moore B."/>
            <person name="Morris P."/>
            <person name="Phuntmart V."/>
            <person name="Puiu D."/>
            <person name="Shetty J."/>
            <person name="Stajich J.E."/>
            <person name="Tripathy S."/>
            <person name="Wawra S."/>
            <person name="van West P."/>
            <person name="Whitty B.R."/>
            <person name="Coutinho P.M."/>
            <person name="Henrissat B."/>
            <person name="Martin F."/>
            <person name="Thomas P.D."/>
            <person name="Tyler B.M."/>
            <person name="De Vries R.P."/>
            <person name="Kamoun S."/>
            <person name="Yandell M."/>
            <person name="Tisserat N."/>
            <person name="Buell C.R."/>
        </authorList>
    </citation>
    <scope>NUCLEOTIDE SEQUENCE</scope>
    <source>
        <strain evidence="5">DAOM:BR144</strain>
    </source>
</reference>
<reference evidence="4" key="3">
    <citation type="submission" date="2015-02" db="UniProtKB">
        <authorList>
            <consortium name="EnsemblProtists"/>
        </authorList>
    </citation>
    <scope>IDENTIFICATION</scope>
    <source>
        <strain evidence="4">DAOM BR144</strain>
    </source>
</reference>
<dbReference type="EnsemblProtists" id="PYU1_T002144">
    <property type="protein sequence ID" value="PYU1_T002144"/>
    <property type="gene ID" value="PYU1_G002142"/>
</dbReference>
<evidence type="ECO:0000256" key="1">
    <source>
        <dbReference type="ARBA" id="ARBA00006484"/>
    </source>
</evidence>
<dbReference type="Gene3D" id="3.40.50.720">
    <property type="entry name" value="NAD(P)-binding Rossmann-like Domain"/>
    <property type="match status" value="1"/>
</dbReference>
<dbReference type="VEuPathDB" id="FungiDB:PYU1_G002143"/>